<evidence type="ECO:0000259" key="6">
    <source>
        <dbReference type="PROSITE" id="PS00624"/>
    </source>
</evidence>
<keyword evidence="3" id="KW-0285">Flavoprotein</keyword>
<dbReference type="Gene3D" id="3.50.50.60">
    <property type="entry name" value="FAD/NAD(P)-binding domain"/>
    <property type="match status" value="1"/>
</dbReference>
<gene>
    <name evidence="8" type="primary">LOC114244636</name>
</gene>
<name>A0A6J2JRZ2_BOMMA</name>
<accession>A0A6J2JRZ2</accession>
<proteinExistence type="inferred from homology"/>
<keyword evidence="4 5" id="KW-0274">FAD</keyword>
<dbReference type="Pfam" id="PF05199">
    <property type="entry name" value="GMC_oxred_C"/>
    <property type="match status" value="1"/>
</dbReference>
<dbReference type="InterPro" id="IPR012132">
    <property type="entry name" value="GMC_OxRdtase"/>
</dbReference>
<dbReference type="RefSeq" id="XP_028032320.1">
    <property type="nucleotide sequence ID" value="XM_028176519.1"/>
</dbReference>
<dbReference type="GO" id="GO:0050660">
    <property type="term" value="F:flavin adenine dinucleotide binding"/>
    <property type="evidence" value="ECO:0007669"/>
    <property type="project" value="InterPro"/>
</dbReference>
<dbReference type="InterPro" id="IPR007867">
    <property type="entry name" value="GMC_OxRtase_C"/>
</dbReference>
<evidence type="ECO:0000256" key="4">
    <source>
        <dbReference type="ARBA" id="ARBA00022827"/>
    </source>
</evidence>
<dbReference type="PROSITE" id="PS00624">
    <property type="entry name" value="GMC_OXRED_2"/>
    <property type="match status" value="1"/>
</dbReference>
<dbReference type="OrthoDB" id="269227at2759"/>
<comment type="similarity">
    <text evidence="2">Belongs to the GMC oxidoreductase family.</text>
</comment>
<dbReference type="PANTHER" id="PTHR11552:SF147">
    <property type="entry name" value="CHOLINE DEHYDROGENASE, MITOCHONDRIAL"/>
    <property type="match status" value="1"/>
</dbReference>
<feature type="domain" description="Glucose-methanol-choline oxidoreductase N-terminal" evidence="6">
    <location>
        <begin position="302"/>
        <end position="316"/>
    </location>
</feature>
<evidence type="ECO:0000313" key="7">
    <source>
        <dbReference type="Proteomes" id="UP000504629"/>
    </source>
</evidence>
<evidence type="ECO:0000256" key="2">
    <source>
        <dbReference type="ARBA" id="ARBA00010790"/>
    </source>
</evidence>
<dbReference type="AlphaFoldDB" id="A0A6J2JRZ2"/>
<dbReference type="Gene3D" id="3.30.560.10">
    <property type="entry name" value="Glucose Oxidase, domain 3"/>
    <property type="match status" value="1"/>
</dbReference>
<dbReference type="PIRSF" id="PIRSF000137">
    <property type="entry name" value="Alcohol_oxidase"/>
    <property type="match status" value="1"/>
</dbReference>
<dbReference type="KEGG" id="bman:114244636"/>
<dbReference type="GeneID" id="114244636"/>
<evidence type="ECO:0000256" key="3">
    <source>
        <dbReference type="ARBA" id="ARBA00022630"/>
    </source>
</evidence>
<dbReference type="Proteomes" id="UP000504629">
    <property type="component" value="Unplaced"/>
</dbReference>
<dbReference type="SUPFAM" id="SSF51905">
    <property type="entry name" value="FAD/NAD(P)-binding domain"/>
    <property type="match status" value="1"/>
</dbReference>
<feature type="binding site" evidence="5">
    <location>
        <position position="127"/>
    </location>
    <ligand>
        <name>FAD</name>
        <dbReference type="ChEBI" id="CHEBI:57692"/>
    </ligand>
</feature>
<dbReference type="InterPro" id="IPR000172">
    <property type="entry name" value="GMC_OxRdtase_N"/>
</dbReference>
<protein>
    <submittedName>
        <fullName evidence="8">Glucose dehydrogenase [FAD, quinone]-like</fullName>
    </submittedName>
</protein>
<organism evidence="7 8">
    <name type="scientific">Bombyx mandarina</name>
    <name type="common">Wild silk moth</name>
    <name type="synonym">Wild silkworm</name>
    <dbReference type="NCBI Taxonomy" id="7092"/>
    <lineage>
        <taxon>Eukaryota</taxon>
        <taxon>Metazoa</taxon>
        <taxon>Ecdysozoa</taxon>
        <taxon>Arthropoda</taxon>
        <taxon>Hexapoda</taxon>
        <taxon>Insecta</taxon>
        <taxon>Pterygota</taxon>
        <taxon>Neoptera</taxon>
        <taxon>Endopterygota</taxon>
        <taxon>Lepidoptera</taxon>
        <taxon>Glossata</taxon>
        <taxon>Ditrysia</taxon>
        <taxon>Bombycoidea</taxon>
        <taxon>Bombycidae</taxon>
        <taxon>Bombycinae</taxon>
        <taxon>Bombyx</taxon>
    </lineage>
</organism>
<evidence type="ECO:0000256" key="5">
    <source>
        <dbReference type="PIRSR" id="PIRSR000137-2"/>
    </source>
</evidence>
<sequence>MNTSSALSQVEKVKLALRLLAVLQITQYLWPRSAEIQDGQSFDYIVVGGGTAGAVVASRLSEDPSISVLLVEAGGDPPFESDVPKLMLYLKNTTSDWNYTTEPGPYSSRCVKSVARPFVQGKILGGTSGANYLHYAQGHYRDYNTWAKITNDETWRWENVLPYFIKAEKFDDVSVLCSQAAQYHGTEGPVGLMRDNRPIIQNYLEAFQDMQKPIKDDLNAVDSVGYARDVYNIQDGHRQSSAFSFLSPARHRSNLFVWKNALVTKIVIEDKTAVGVEVVKNVGDTEKTYSIRAIKEVIVSAGAINTPKLLMLSGIGPKKHLRSHGIPLIANLPVGKNLQDHTAAIVVFNMTKLHENPPIFSFSDYPAFVFRGSVSLNKSDYPDYSTWNYINFPNALLKYCSVSYDFQNSVCDDMLATSVNTQMLFSVVFGLHPRSRGKVLLRSPFYQDSPMVFTAAYLEKEDIDNQVKYVKDFIRVINSAYFQSVGAELKYPSLPKCNCKHKEDEEFWRCYILCMTTPQHHYCGTSAMGSVVDGRLRVMGVDRLRVVDASIIPIIPSSGLLGPVITIAEKAADFIKSDGDCLNF</sequence>
<dbReference type="Pfam" id="PF00732">
    <property type="entry name" value="GMC_oxred_N"/>
    <property type="match status" value="1"/>
</dbReference>
<dbReference type="InterPro" id="IPR036188">
    <property type="entry name" value="FAD/NAD-bd_sf"/>
</dbReference>
<comment type="cofactor">
    <cofactor evidence="1 5">
        <name>FAD</name>
        <dbReference type="ChEBI" id="CHEBI:57692"/>
    </cofactor>
</comment>
<evidence type="ECO:0000313" key="8">
    <source>
        <dbReference type="RefSeq" id="XP_028032320.1"/>
    </source>
</evidence>
<keyword evidence="7" id="KW-1185">Reference proteome</keyword>
<evidence type="ECO:0000256" key="1">
    <source>
        <dbReference type="ARBA" id="ARBA00001974"/>
    </source>
</evidence>
<feature type="binding site" evidence="5">
    <location>
        <position position="263"/>
    </location>
    <ligand>
        <name>FAD</name>
        <dbReference type="ChEBI" id="CHEBI:57692"/>
    </ligand>
</feature>
<dbReference type="GO" id="GO:0016614">
    <property type="term" value="F:oxidoreductase activity, acting on CH-OH group of donors"/>
    <property type="evidence" value="ECO:0007669"/>
    <property type="project" value="InterPro"/>
</dbReference>
<dbReference type="PANTHER" id="PTHR11552">
    <property type="entry name" value="GLUCOSE-METHANOL-CHOLINE GMC OXIDOREDUCTASE"/>
    <property type="match status" value="1"/>
</dbReference>
<reference evidence="8" key="1">
    <citation type="submission" date="2025-08" db="UniProtKB">
        <authorList>
            <consortium name="RefSeq"/>
        </authorList>
    </citation>
    <scope>IDENTIFICATION</scope>
    <source>
        <tissue evidence="8">Silk gland</tissue>
    </source>
</reference>
<dbReference type="SUPFAM" id="SSF54373">
    <property type="entry name" value="FAD-linked reductases, C-terminal domain"/>
    <property type="match status" value="1"/>
</dbReference>